<dbReference type="SMART" id="SM00529">
    <property type="entry name" value="HTH_DTXR"/>
    <property type="match status" value="1"/>
</dbReference>
<dbReference type="PANTHER" id="PTHR33238">
    <property type="entry name" value="IRON (METAL) DEPENDENT REPRESSOR, DTXR FAMILY"/>
    <property type="match status" value="1"/>
</dbReference>
<evidence type="ECO:0000256" key="9">
    <source>
        <dbReference type="ARBA" id="ARBA00023159"/>
    </source>
</evidence>
<evidence type="ECO:0000256" key="8">
    <source>
        <dbReference type="ARBA" id="ARBA00023125"/>
    </source>
</evidence>
<dbReference type="GO" id="GO:0005737">
    <property type="term" value="C:cytoplasm"/>
    <property type="evidence" value="ECO:0007669"/>
    <property type="project" value="UniProtKB-SubCell"/>
</dbReference>
<evidence type="ECO:0000256" key="5">
    <source>
        <dbReference type="ARBA" id="ARBA00022490"/>
    </source>
</evidence>
<evidence type="ECO:0000256" key="6">
    <source>
        <dbReference type="ARBA" id="ARBA00022491"/>
    </source>
</evidence>
<keyword evidence="7" id="KW-0805">Transcription regulation</keyword>
<protein>
    <recommendedName>
        <fullName evidence="4">Transcriptional regulator MntR</fullName>
    </recommendedName>
    <alternativeName>
        <fullName evidence="13">Manganese transport regulator</fullName>
    </alternativeName>
</protein>
<dbReference type="SUPFAM" id="SSF47979">
    <property type="entry name" value="Iron-dependent repressor protein, dimerization domain"/>
    <property type="match status" value="1"/>
</dbReference>
<dbReference type="PROSITE" id="PS50944">
    <property type="entry name" value="HTH_DTXR"/>
    <property type="match status" value="1"/>
</dbReference>
<evidence type="ECO:0000256" key="11">
    <source>
        <dbReference type="ARBA" id="ARBA00023211"/>
    </source>
</evidence>
<name>A0A7T5R4G7_9BACT</name>
<dbReference type="InterPro" id="IPR022689">
    <property type="entry name" value="Iron_dep_repressor"/>
</dbReference>
<dbReference type="InterPro" id="IPR036421">
    <property type="entry name" value="Fe_dep_repressor_sf"/>
</dbReference>
<evidence type="ECO:0000256" key="3">
    <source>
        <dbReference type="ARBA" id="ARBA00011738"/>
    </source>
</evidence>
<dbReference type="AlphaFoldDB" id="A0A7T5R4G7"/>
<dbReference type="SUPFAM" id="SSF46785">
    <property type="entry name" value="Winged helix' DNA-binding domain"/>
    <property type="match status" value="1"/>
</dbReference>
<evidence type="ECO:0000256" key="2">
    <source>
        <dbReference type="ARBA" id="ARBA00007871"/>
    </source>
</evidence>
<dbReference type="Gene3D" id="1.10.10.10">
    <property type="entry name" value="Winged helix-like DNA-binding domain superfamily/Winged helix DNA-binding domain"/>
    <property type="match status" value="1"/>
</dbReference>
<evidence type="ECO:0000259" key="14">
    <source>
        <dbReference type="PROSITE" id="PS50944"/>
    </source>
</evidence>
<dbReference type="GO" id="GO:0046983">
    <property type="term" value="F:protein dimerization activity"/>
    <property type="evidence" value="ECO:0007669"/>
    <property type="project" value="InterPro"/>
</dbReference>
<keyword evidence="9" id="KW-0010">Activator</keyword>
<organism evidence="15 16">
    <name type="scientific">Micavibrio aeruginosavorus</name>
    <dbReference type="NCBI Taxonomy" id="349221"/>
    <lineage>
        <taxon>Bacteria</taxon>
        <taxon>Pseudomonadati</taxon>
        <taxon>Bdellovibrionota</taxon>
        <taxon>Bdellovibrionia</taxon>
        <taxon>Bdellovibrionales</taxon>
        <taxon>Pseudobdellovibrionaceae</taxon>
        <taxon>Micavibrio</taxon>
    </lineage>
</organism>
<evidence type="ECO:0000256" key="12">
    <source>
        <dbReference type="ARBA" id="ARBA00025185"/>
    </source>
</evidence>
<dbReference type="Proteomes" id="UP000595362">
    <property type="component" value="Chromosome"/>
</dbReference>
<dbReference type="GO" id="GO:0003700">
    <property type="term" value="F:DNA-binding transcription factor activity"/>
    <property type="evidence" value="ECO:0007669"/>
    <property type="project" value="InterPro"/>
</dbReference>
<dbReference type="PANTHER" id="PTHR33238:SF11">
    <property type="entry name" value="TRANSCRIPTIONAL REGULATOR MNTR"/>
    <property type="match status" value="1"/>
</dbReference>
<keyword evidence="11" id="KW-0464">Manganese</keyword>
<dbReference type="InterPro" id="IPR001367">
    <property type="entry name" value="Fe_dep_repressor"/>
</dbReference>
<evidence type="ECO:0000256" key="13">
    <source>
        <dbReference type="ARBA" id="ARBA00032593"/>
    </source>
</evidence>
<sequence>MADEGFSDKNLTEGLVDPGQQARWFNRVREAHQAETAEDYVELIADLIEAQGEARVVDLANRFGVSHATVNKVIVRLNREGLVSNQPYRSLFLTETGKDLARRCKERHRVVLDFLLALGISPATAEADAEGVEHHVSEETLTAFRNFIARNR</sequence>
<comment type="subcellular location">
    <subcellularLocation>
        <location evidence="1">Cytoplasm</location>
    </subcellularLocation>
</comment>
<dbReference type="InterPro" id="IPR036388">
    <property type="entry name" value="WH-like_DNA-bd_sf"/>
</dbReference>
<reference evidence="15 16" key="1">
    <citation type="submission" date="2020-07" db="EMBL/GenBank/DDBJ databases">
        <title>Huge and variable diversity of episymbiotic CPR bacteria and DPANN archaea in groundwater ecosystems.</title>
        <authorList>
            <person name="He C.Y."/>
            <person name="Keren R."/>
            <person name="Whittaker M."/>
            <person name="Farag I.F."/>
            <person name="Doudna J."/>
            <person name="Cate J.H.D."/>
            <person name="Banfield J.F."/>
        </authorList>
    </citation>
    <scope>NUCLEOTIDE SEQUENCE [LARGE SCALE GENOMIC DNA]</scope>
    <source>
        <strain evidence="15">NC_groundwater_70_Ag_B-0.1um_54_66</strain>
    </source>
</reference>
<dbReference type="NCBIfam" id="NF008273">
    <property type="entry name" value="PRK11050.1"/>
    <property type="match status" value="1"/>
</dbReference>
<dbReference type="GO" id="GO:0046914">
    <property type="term" value="F:transition metal ion binding"/>
    <property type="evidence" value="ECO:0007669"/>
    <property type="project" value="InterPro"/>
</dbReference>
<dbReference type="InterPro" id="IPR050536">
    <property type="entry name" value="DtxR_MntR_Metal-Reg"/>
</dbReference>
<accession>A0A7T5R4G7</accession>
<keyword evidence="8" id="KW-0238">DNA-binding</keyword>
<proteinExistence type="inferred from homology"/>
<feature type="domain" description="HTH dtxR-type" evidence="14">
    <location>
        <begin position="35"/>
        <end position="94"/>
    </location>
</feature>
<comment type="function">
    <text evidence="12">In the presence of manganese, represses expression of mntH and mntS. Up-regulates expression of mntP.</text>
</comment>
<dbReference type="GO" id="GO:0003677">
    <property type="term" value="F:DNA binding"/>
    <property type="evidence" value="ECO:0007669"/>
    <property type="project" value="UniProtKB-KW"/>
</dbReference>
<evidence type="ECO:0000313" key="15">
    <source>
        <dbReference type="EMBL" id="QQG37385.1"/>
    </source>
</evidence>
<comment type="similarity">
    <text evidence="2">Belongs to the DtxR/MntR family.</text>
</comment>
<dbReference type="EMBL" id="CP066681">
    <property type="protein sequence ID" value="QQG37385.1"/>
    <property type="molecule type" value="Genomic_DNA"/>
</dbReference>
<keyword evidence="6" id="KW-0678">Repressor</keyword>
<comment type="subunit">
    <text evidence="3">Homodimer.</text>
</comment>
<dbReference type="Pfam" id="PF02742">
    <property type="entry name" value="Fe_dep_repr_C"/>
    <property type="match status" value="1"/>
</dbReference>
<dbReference type="Pfam" id="PF01325">
    <property type="entry name" value="Fe_dep_repress"/>
    <property type="match status" value="1"/>
</dbReference>
<evidence type="ECO:0000313" key="16">
    <source>
        <dbReference type="Proteomes" id="UP000595362"/>
    </source>
</evidence>
<evidence type="ECO:0000256" key="1">
    <source>
        <dbReference type="ARBA" id="ARBA00004496"/>
    </source>
</evidence>
<gene>
    <name evidence="15" type="primary">mntR</name>
    <name evidence="15" type="ORF">HYS17_06095</name>
</gene>
<evidence type="ECO:0000256" key="7">
    <source>
        <dbReference type="ARBA" id="ARBA00023015"/>
    </source>
</evidence>
<dbReference type="InterPro" id="IPR022687">
    <property type="entry name" value="HTH_DTXR"/>
</dbReference>
<evidence type="ECO:0000256" key="4">
    <source>
        <dbReference type="ARBA" id="ARBA00022386"/>
    </source>
</evidence>
<dbReference type="Gene3D" id="1.10.60.10">
    <property type="entry name" value="Iron dependent repressor, metal binding and dimerisation domain"/>
    <property type="match status" value="1"/>
</dbReference>
<keyword evidence="5" id="KW-0963">Cytoplasm</keyword>
<keyword evidence="10" id="KW-0804">Transcription</keyword>
<evidence type="ECO:0000256" key="10">
    <source>
        <dbReference type="ARBA" id="ARBA00023163"/>
    </source>
</evidence>
<dbReference type="InterPro" id="IPR036390">
    <property type="entry name" value="WH_DNA-bd_sf"/>
</dbReference>